<accession>A0A4R0QTU5</accession>
<evidence type="ECO:0000256" key="1">
    <source>
        <dbReference type="SAM" id="Phobius"/>
    </source>
</evidence>
<feature type="transmembrane region" description="Helical" evidence="1">
    <location>
        <begin position="420"/>
        <end position="442"/>
    </location>
</feature>
<comment type="caution">
    <text evidence="2">The sequence shown here is derived from an EMBL/GenBank/DDBJ whole genome shotgun (WGS) entry which is preliminary data.</text>
</comment>
<feature type="transmembrane region" description="Helical" evidence="1">
    <location>
        <begin position="353"/>
        <end position="372"/>
    </location>
</feature>
<feature type="transmembrane region" description="Helical" evidence="1">
    <location>
        <begin position="278"/>
        <end position="303"/>
    </location>
</feature>
<organism evidence="2 3">
    <name type="scientific">Alloscardovia theropitheci</name>
    <dbReference type="NCBI Taxonomy" id="2496842"/>
    <lineage>
        <taxon>Bacteria</taxon>
        <taxon>Bacillati</taxon>
        <taxon>Actinomycetota</taxon>
        <taxon>Actinomycetes</taxon>
        <taxon>Bifidobacteriales</taxon>
        <taxon>Bifidobacteriaceae</taxon>
        <taxon>Alloscardovia</taxon>
    </lineage>
</organism>
<feature type="transmembrane region" description="Helical" evidence="1">
    <location>
        <begin position="245"/>
        <end position="266"/>
    </location>
</feature>
<reference evidence="2 3" key="1">
    <citation type="submission" date="2018-12" db="EMBL/GenBank/DDBJ databases">
        <title>Alloscrdovia theropitheci sp. nov: a novel taxon from the feces of the bleeding-herat monkey (Theropithecus geleda).</title>
        <authorList>
            <person name="Modesto M."/>
        </authorList>
    </citation>
    <scope>NUCLEOTIDE SEQUENCE [LARGE SCALE GENOMIC DNA]</scope>
    <source>
        <strain evidence="2 3">GLDI4/2</strain>
    </source>
</reference>
<feature type="transmembrane region" description="Helical" evidence="1">
    <location>
        <begin position="161"/>
        <end position="181"/>
    </location>
</feature>
<keyword evidence="1" id="KW-0812">Transmembrane</keyword>
<feature type="transmembrane region" description="Helical" evidence="1">
    <location>
        <begin position="378"/>
        <end position="399"/>
    </location>
</feature>
<evidence type="ECO:0000313" key="3">
    <source>
        <dbReference type="Proteomes" id="UP000291289"/>
    </source>
</evidence>
<keyword evidence="1" id="KW-0472">Membrane</keyword>
<evidence type="ECO:0000313" key="2">
    <source>
        <dbReference type="EMBL" id="TCD54968.1"/>
    </source>
</evidence>
<dbReference type="AlphaFoldDB" id="A0A4R0QTU5"/>
<dbReference type="EMBL" id="RXLP01000002">
    <property type="protein sequence ID" value="TCD54968.1"/>
    <property type="molecule type" value="Genomic_DNA"/>
</dbReference>
<feature type="transmembrane region" description="Helical" evidence="1">
    <location>
        <begin position="202"/>
        <end position="225"/>
    </location>
</feature>
<dbReference type="OrthoDB" id="3261041at2"/>
<dbReference type="Proteomes" id="UP000291289">
    <property type="component" value="Unassembled WGS sequence"/>
</dbReference>
<feature type="transmembrane region" description="Helical" evidence="1">
    <location>
        <begin position="123"/>
        <end position="149"/>
    </location>
</feature>
<sequence>MKNTLQTFSAGRLNVREIWSIVKLRWALTISTINKSAFQAILFVLGCIWSVALVVGVWVGSFFLARGIEPTDSELSQITSVIAGIWTLGVVFVVLGQLVAFGQGGVSARQLYRSGVPRANIRWSLIVSQMLTPSGVAIYLSLLAVLGFLSQRFVNGIFAGIGIWIICAICAALTIFFAAALSQTIATLAMVIIRNKSARNAVTVVFVFAIIILSQSSSFIGGYMGSQVGDRIDNPGANSVQTMNFGWFGTVGVFLSWLPIANMVALPFKLVVANSMSALFVVISIVVFAATVALLMWCFDWAMHRDIVAGPNIEETSTAKPRGLGIFNSASVRSPFSAIIARMATSWVRDVRYSMSLILPVLFVAIFAFQGFTTGDMHVMIAAVPLSGYFMCLMGLNMLAYDGTAFIMHTYSGVKGRVDWFARSTFQLFVALVMQILVNVIVLAVPGVVPQMDIFWALTVLSVCFILGGIGLTPVLSSLLLYPVPSADQPIRSPQGRTGVQMFVPLIQMISIFVLFIPGALTVWICMATGNSVRMVITTALIVQLIVSVLYFIGGNMLGGYILDKRRLKIHTTLREFAQLMR</sequence>
<feature type="transmembrane region" description="Helical" evidence="1">
    <location>
        <begin position="40"/>
        <end position="65"/>
    </location>
</feature>
<proteinExistence type="predicted"/>
<name>A0A4R0QTU5_9BIFI</name>
<keyword evidence="1" id="KW-1133">Transmembrane helix</keyword>
<protein>
    <submittedName>
        <fullName evidence="2">Uncharacterized protein</fullName>
    </submittedName>
</protein>
<feature type="transmembrane region" description="Helical" evidence="1">
    <location>
        <begin position="454"/>
        <end position="482"/>
    </location>
</feature>
<dbReference type="RefSeq" id="WP_131283025.1">
    <property type="nucleotide sequence ID" value="NZ_RXLP01000002.1"/>
</dbReference>
<gene>
    <name evidence="2" type="ORF">EJ419_00830</name>
</gene>
<feature type="transmembrane region" description="Helical" evidence="1">
    <location>
        <begin position="537"/>
        <end position="563"/>
    </location>
</feature>
<feature type="transmembrane region" description="Helical" evidence="1">
    <location>
        <begin position="503"/>
        <end position="525"/>
    </location>
</feature>
<feature type="transmembrane region" description="Helical" evidence="1">
    <location>
        <begin position="77"/>
        <end position="102"/>
    </location>
</feature>
<keyword evidence="3" id="KW-1185">Reference proteome</keyword>